<evidence type="ECO:0000313" key="2">
    <source>
        <dbReference type="Proteomes" id="UP000467428"/>
    </source>
</evidence>
<evidence type="ECO:0000313" key="1">
    <source>
        <dbReference type="EMBL" id="BBY51575.1"/>
    </source>
</evidence>
<dbReference type="Proteomes" id="UP000467428">
    <property type="component" value="Chromosome"/>
</dbReference>
<keyword evidence="2" id="KW-1185">Reference proteome</keyword>
<proteinExistence type="predicted"/>
<geneLocation type="plasmid" evidence="2">
    <name>pjcm18538 dna</name>
</geneLocation>
<gene>
    <name evidence="1" type="ORF">MARA_50430</name>
</gene>
<dbReference type="Pfam" id="PF10969">
    <property type="entry name" value="DUF2771"/>
    <property type="match status" value="1"/>
</dbReference>
<sequence length="166" mass="18241">MKVTARNVIISLVLVTVVSVALTAVLVWRTSRDVEPPHPEISAFTAGQLVRVGPYRFCDVYEITKCDVSGASGELRVTTRDKIQLSVPPRIAEAPWVLLRSFEDGGPAAVEEFRPDTALAATIPTVDPRRGKLTGFAVMLPTLVRDEDGNEFPWPHAEWSVSTVWS</sequence>
<dbReference type="InterPro" id="IPR024495">
    <property type="entry name" value="DUF2771"/>
</dbReference>
<name>A0A7I7S6E8_9MYCO</name>
<organism evidence="1 2">
    <name type="scientific">Mycolicibacterium arabiense</name>
    <dbReference type="NCBI Taxonomy" id="1286181"/>
    <lineage>
        <taxon>Bacteria</taxon>
        <taxon>Bacillati</taxon>
        <taxon>Actinomycetota</taxon>
        <taxon>Actinomycetes</taxon>
        <taxon>Mycobacteriales</taxon>
        <taxon>Mycobacteriaceae</taxon>
        <taxon>Mycolicibacterium</taxon>
    </lineage>
</organism>
<protein>
    <recommendedName>
        <fullName evidence="3">DUF2771 domain-containing protein</fullName>
    </recommendedName>
</protein>
<dbReference type="AlphaFoldDB" id="A0A7I7S6E8"/>
<dbReference type="EMBL" id="AP022593">
    <property type="protein sequence ID" value="BBY51575.1"/>
    <property type="molecule type" value="Genomic_DNA"/>
</dbReference>
<accession>A0A7I7S6E8</accession>
<dbReference type="KEGG" id="marz:MARA_50430"/>
<dbReference type="RefSeq" id="WP_235887290.1">
    <property type="nucleotide sequence ID" value="NZ_AP022593.1"/>
</dbReference>
<evidence type="ECO:0008006" key="3">
    <source>
        <dbReference type="Google" id="ProtNLM"/>
    </source>
</evidence>
<reference evidence="1 2" key="1">
    <citation type="journal article" date="2019" name="Emerg. Microbes Infect.">
        <title>Comprehensive subspecies identification of 175 nontuberculous mycobacteria species based on 7547 genomic profiles.</title>
        <authorList>
            <person name="Matsumoto Y."/>
            <person name="Kinjo T."/>
            <person name="Motooka D."/>
            <person name="Nabeya D."/>
            <person name="Jung N."/>
            <person name="Uechi K."/>
            <person name="Horii T."/>
            <person name="Iida T."/>
            <person name="Fujita J."/>
            <person name="Nakamura S."/>
        </authorList>
    </citation>
    <scope>NUCLEOTIDE SEQUENCE [LARGE SCALE GENOMIC DNA]</scope>
    <source>
        <strain evidence="1 2">JCM 18538</strain>
    </source>
</reference>